<organism evidence="1">
    <name type="scientific">Anopheles sinensis</name>
    <name type="common">Mosquito</name>
    <dbReference type="NCBI Taxonomy" id="74873"/>
    <lineage>
        <taxon>Eukaryota</taxon>
        <taxon>Metazoa</taxon>
        <taxon>Ecdysozoa</taxon>
        <taxon>Arthropoda</taxon>
        <taxon>Hexapoda</taxon>
        <taxon>Insecta</taxon>
        <taxon>Pterygota</taxon>
        <taxon>Neoptera</taxon>
        <taxon>Endopterygota</taxon>
        <taxon>Diptera</taxon>
        <taxon>Nematocera</taxon>
        <taxon>Culicoidea</taxon>
        <taxon>Culicidae</taxon>
        <taxon>Anophelinae</taxon>
        <taxon>Anopheles</taxon>
    </lineage>
</organism>
<name>A0A084VVJ7_ANOSI</name>
<accession>A0A084VVJ7</accession>
<reference evidence="2" key="2">
    <citation type="submission" date="2020-05" db="UniProtKB">
        <authorList>
            <consortium name="EnsemblMetazoa"/>
        </authorList>
    </citation>
    <scope>IDENTIFICATION</scope>
</reference>
<evidence type="ECO:0000313" key="1">
    <source>
        <dbReference type="EMBL" id="KFB41991.1"/>
    </source>
</evidence>
<dbReference type="VEuPathDB" id="VectorBase:ASIC009565"/>
<evidence type="ECO:0000313" key="2">
    <source>
        <dbReference type="EnsemblMetazoa" id="ASIC009565-PA"/>
    </source>
</evidence>
<protein>
    <submittedName>
        <fullName evidence="1">AGAP000502-PA-like protein</fullName>
    </submittedName>
</protein>
<proteinExistence type="predicted"/>
<dbReference type="Proteomes" id="UP000030765">
    <property type="component" value="Unassembled WGS sequence"/>
</dbReference>
<gene>
    <name evidence="1" type="ORF">ZHAS_00009565</name>
</gene>
<keyword evidence="3" id="KW-1185">Reference proteome</keyword>
<dbReference type="EMBL" id="KE525157">
    <property type="protein sequence ID" value="KFB41991.1"/>
    <property type="molecule type" value="Genomic_DNA"/>
</dbReference>
<reference evidence="1 3" key="1">
    <citation type="journal article" date="2014" name="BMC Genomics">
        <title>Genome sequence of Anopheles sinensis provides insight into genetics basis of mosquito competence for malaria parasites.</title>
        <authorList>
            <person name="Zhou D."/>
            <person name="Zhang D."/>
            <person name="Ding G."/>
            <person name="Shi L."/>
            <person name="Hou Q."/>
            <person name="Ye Y."/>
            <person name="Xu Y."/>
            <person name="Zhou H."/>
            <person name="Xiong C."/>
            <person name="Li S."/>
            <person name="Yu J."/>
            <person name="Hong S."/>
            <person name="Yu X."/>
            <person name="Zou P."/>
            <person name="Chen C."/>
            <person name="Chang X."/>
            <person name="Wang W."/>
            <person name="Lv Y."/>
            <person name="Sun Y."/>
            <person name="Ma L."/>
            <person name="Shen B."/>
            <person name="Zhu C."/>
        </authorList>
    </citation>
    <scope>NUCLEOTIDE SEQUENCE [LARGE SCALE GENOMIC DNA]</scope>
</reference>
<dbReference type="EMBL" id="ATLV01017189">
    <property type="status" value="NOT_ANNOTATED_CDS"/>
    <property type="molecule type" value="Genomic_DNA"/>
</dbReference>
<dbReference type="EnsemblMetazoa" id="ASIC009565-RA">
    <property type="protein sequence ID" value="ASIC009565-PA"/>
    <property type="gene ID" value="ASIC009565"/>
</dbReference>
<evidence type="ECO:0000313" key="3">
    <source>
        <dbReference type="Proteomes" id="UP000030765"/>
    </source>
</evidence>
<sequence length="53" mass="5890">MFDSGRESAFTILTAPMYHHRYASGESDIVGGHSQLWASIHQTSLVCPIKHMS</sequence>
<dbReference type="AlphaFoldDB" id="A0A084VVJ7"/>